<gene>
    <name evidence="1" type="ORF">YA0853_26665</name>
</gene>
<evidence type="ECO:0000313" key="2">
    <source>
        <dbReference type="Proteomes" id="UP000645865"/>
    </source>
</evidence>
<dbReference type="InterPro" id="IPR016039">
    <property type="entry name" value="Thiolase-like"/>
</dbReference>
<organism evidence="1 2">
    <name type="scientific">Pseudomonas rhodesiae</name>
    <dbReference type="NCBI Taxonomy" id="76760"/>
    <lineage>
        <taxon>Bacteria</taxon>
        <taxon>Pseudomonadati</taxon>
        <taxon>Pseudomonadota</taxon>
        <taxon>Gammaproteobacteria</taxon>
        <taxon>Pseudomonadales</taxon>
        <taxon>Pseudomonadaceae</taxon>
        <taxon>Pseudomonas</taxon>
    </lineage>
</organism>
<reference evidence="1" key="1">
    <citation type="submission" date="2020-12" db="EMBL/GenBank/DDBJ databases">
        <title>Comparative genomic insights into the epidemiology and virulence of plant pathogenic Pseudomonads from Turkey.</title>
        <authorList>
            <person name="Dillon M."/>
            <person name="Ruiz-Bedoya T."/>
            <person name="Bendalovic-Torma C."/>
            <person name="Guttman K.M."/>
            <person name="Kwak H."/>
            <person name="Middleton M.A."/>
            <person name="Wang P.W."/>
            <person name="Horuz S."/>
            <person name="Aysan Y."/>
            <person name="Guttman D.S."/>
        </authorList>
    </citation>
    <scope>NUCLEOTIDE SEQUENCE</scope>
    <source>
        <strain evidence="1">S5_IA_3a</strain>
    </source>
</reference>
<sequence>MSNLFITGYGIAQAALKNDSLSRDLSECASELSSVELNEAILSPEIVSLMAREDRAMLTSQSIHCLNVGFSAMKMAEGDVKFTPAEKEAMCVYSTFETIRDFHDVVWAFKSSNVQYAEKQLLLRRLGCISSIVHPLRLFRKLPTNSLYHLSKIFELRGGGYPLRKMSLGGLSLLEEAFYNLSWSDACGALICAYGDMSKSDNAEVFRKMGLLDPLDSSRSRVRGTEGAVSLVVETEERVLLKDIRPIAQVLLAFSRYSTNMFATTQDWIEAYKHVDDWVRESNPVVVLYDNGAPGIGDAEVRALESCFVSFEVRRYKQLSKYAVATSGLVDLVCALADSSIEPGRVIVIHGEGAGVGLSLIVLRKLEAPLSQSAGALT</sequence>
<proteinExistence type="predicted"/>
<dbReference type="GO" id="GO:0016746">
    <property type="term" value="F:acyltransferase activity"/>
    <property type="evidence" value="ECO:0007669"/>
    <property type="project" value="InterPro"/>
</dbReference>
<dbReference type="AlphaFoldDB" id="A0A8I1E7M7"/>
<evidence type="ECO:0000313" key="1">
    <source>
        <dbReference type="EMBL" id="MBI6627206.1"/>
    </source>
</evidence>
<dbReference type="EMBL" id="JAEILH010000047">
    <property type="protein sequence ID" value="MBI6627206.1"/>
    <property type="molecule type" value="Genomic_DNA"/>
</dbReference>
<evidence type="ECO:0008006" key="3">
    <source>
        <dbReference type="Google" id="ProtNLM"/>
    </source>
</evidence>
<dbReference type="RefSeq" id="WP_184316103.1">
    <property type="nucleotide sequence ID" value="NZ_JAEILH010000047.1"/>
</dbReference>
<comment type="caution">
    <text evidence="1">The sequence shown here is derived from an EMBL/GenBank/DDBJ whole genome shotgun (WGS) entry which is preliminary data.</text>
</comment>
<dbReference type="Proteomes" id="UP000645865">
    <property type="component" value="Unassembled WGS sequence"/>
</dbReference>
<protein>
    <recommendedName>
        <fullName evidence="3">Beta-ketoacyl synthase</fullName>
    </recommendedName>
</protein>
<dbReference type="Gene3D" id="3.40.47.10">
    <property type="match status" value="1"/>
</dbReference>
<accession>A0A8I1E7M7</accession>
<name>A0A8I1E7M7_9PSED</name>